<dbReference type="RefSeq" id="WP_002370806.1">
    <property type="nucleotide sequence ID" value="NZ_WPIP01000013.1"/>
</dbReference>
<evidence type="ECO:0000313" key="3">
    <source>
        <dbReference type="Proteomes" id="UP000439424"/>
    </source>
</evidence>
<name>A0A6I4HID7_ACIBA</name>
<dbReference type="Pfam" id="PF10960">
    <property type="entry name" value="Holin_BhlA"/>
    <property type="match status" value="1"/>
</dbReference>
<evidence type="ECO:0000256" key="1">
    <source>
        <dbReference type="SAM" id="Phobius"/>
    </source>
</evidence>
<dbReference type="EMBL" id="WPIP01000013">
    <property type="protein sequence ID" value="MVM90500.1"/>
    <property type="molecule type" value="Genomic_DNA"/>
</dbReference>
<sequence>MLEEFVKGLLTNPEQISFAVLFVGLLFWVMKQNNDREQNYQKTIDKLADSLKDVESIKTTVEKINEKLN</sequence>
<keyword evidence="1" id="KW-0472">Membrane</keyword>
<dbReference type="AlphaFoldDB" id="A0A6I4HID7"/>
<comment type="caution">
    <text evidence="2">The sequence shown here is derived from an EMBL/GenBank/DDBJ whole genome shotgun (WGS) entry which is preliminary data.</text>
</comment>
<reference evidence="2 3" key="1">
    <citation type="submission" date="2019-11" db="EMBL/GenBank/DDBJ databases">
        <title>Multidrug-resistant Acinetobacter baumannii moving toward extensively drug-resistant over fifteen years in South of Brazil.</title>
        <authorList>
            <person name="Fedrigo N.H."/>
            <person name="Cerdeira L."/>
            <person name="Fuga B."/>
            <person name="Marini P.V.B."/>
            <person name="Shinohara D.R."/>
            <person name="Carrara-Marroni F.E."/>
            <person name="Lincopan N."/>
            <person name="Tognim M.C.B."/>
        </authorList>
    </citation>
    <scope>NUCLEOTIDE SEQUENCE [LARGE SCALE GENOMIC DNA]</scope>
    <source>
        <strain evidence="2 3">Ac576</strain>
    </source>
</reference>
<dbReference type="Proteomes" id="UP000439424">
    <property type="component" value="Unassembled WGS sequence"/>
</dbReference>
<feature type="transmembrane region" description="Helical" evidence="1">
    <location>
        <begin position="12"/>
        <end position="30"/>
    </location>
</feature>
<organism evidence="2 3">
    <name type="scientific">Acinetobacter baumannii</name>
    <dbReference type="NCBI Taxonomy" id="470"/>
    <lineage>
        <taxon>Bacteria</taxon>
        <taxon>Pseudomonadati</taxon>
        <taxon>Pseudomonadota</taxon>
        <taxon>Gammaproteobacteria</taxon>
        <taxon>Moraxellales</taxon>
        <taxon>Moraxellaceae</taxon>
        <taxon>Acinetobacter</taxon>
        <taxon>Acinetobacter calcoaceticus/baumannii complex</taxon>
    </lineage>
</organism>
<dbReference type="InterPro" id="IPR024405">
    <property type="entry name" value="Phage_BhlA/UviB"/>
</dbReference>
<evidence type="ECO:0000313" key="2">
    <source>
        <dbReference type="EMBL" id="MVM90500.1"/>
    </source>
</evidence>
<accession>A0A6I4HID7</accession>
<gene>
    <name evidence="2" type="ORF">GNY86_03105</name>
</gene>
<proteinExistence type="predicted"/>
<keyword evidence="1" id="KW-0812">Transmembrane</keyword>
<keyword evidence="1" id="KW-1133">Transmembrane helix</keyword>
<protein>
    <recommendedName>
        <fullName evidence="4">Bacteriocin UviB</fullName>
    </recommendedName>
</protein>
<evidence type="ECO:0008006" key="4">
    <source>
        <dbReference type="Google" id="ProtNLM"/>
    </source>
</evidence>